<dbReference type="EMBL" id="JAHXZJ010001864">
    <property type="protein sequence ID" value="KAH0550073.1"/>
    <property type="molecule type" value="Genomic_DNA"/>
</dbReference>
<comment type="caution">
    <text evidence="1">The sequence shown here is derived from an EMBL/GenBank/DDBJ whole genome shotgun (WGS) entry which is preliminary data.</text>
</comment>
<accession>A0AAV7IG61</accession>
<evidence type="ECO:0000313" key="1">
    <source>
        <dbReference type="EMBL" id="KAH0550073.1"/>
    </source>
</evidence>
<gene>
    <name evidence="1" type="ORF">KQX54_017272</name>
</gene>
<keyword evidence="2" id="KW-1185">Reference proteome</keyword>
<organism evidence="1 2">
    <name type="scientific">Cotesia glomerata</name>
    <name type="common">Lepidopteran parasitic wasp</name>
    <name type="synonym">Apanteles glomeratus</name>
    <dbReference type="NCBI Taxonomy" id="32391"/>
    <lineage>
        <taxon>Eukaryota</taxon>
        <taxon>Metazoa</taxon>
        <taxon>Ecdysozoa</taxon>
        <taxon>Arthropoda</taxon>
        <taxon>Hexapoda</taxon>
        <taxon>Insecta</taxon>
        <taxon>Pterygota</taxon>
        <taxon>Neoptera</taxon>
        <taxon>Endopterygota</taxon>
        <taxon>Hymenoptera</taxon>
        <taxon>Apocrita</taxon>
        <taxon>Ichneumonoidea</taxon>
        <taxon>Braconidae</taxon>
        <taxon>Microgastrinae</taxon>
        <taxon>Cotesia</taxon>
    </lineage>
</organism>
<reference evidence="1 2" key="1">
    <citation type="journal article" date="2021" name="J. Hered.">
        <title>A chromosome-level genome assembly of the parasitoid wasp, Cotesia glomerata (Hymenoptera: Braconidae).</title>
        <authorList>
            <person name="Pinto B.J."/>
            <person name="Weis J.J."/>
            <person name="Gamble T."/>
            <person name="Ode P.J."/>
            <person name="Paul R."/>
            <person name="Zaspel J.M."/>
        </authorList>
    </citation>
    <scope>NUCLEOTIDE SEQUENCE [LARGE SCALE GENOMIC DNA]</scope>
    <source>
        <strain evidence="1">CgM1</strain>
    </source>
</reference>
<proteinExistence type="predicted"/>
<sequence>MVGEDESLHSTQGITNYSGMLLPLKQPQTSCISAGIIINGHRERVYLGIAQKRLYLLWKDLDSTEATSGRCFCKLFVRINKCPGMGGAGLLGDWVEYKLRLTLVLGLFASESNSVEVKRE</sequence>
<name>A0AAV7IG61_COTGL</name>
<dbReference type="Proteomes" id="UP000826195">
    <property type="component" value="Unassembled WGS sequence"/>
</dbReference>
<protein>
    <submittedName>
        <fullName evidence="1">Uncharacterized protein</fullName>
    </submittedName>
</protein>
<evidence type="ECO:0000313" key="2">
    <source>
        <dbReference type="Proteomes" id="UP000826195"/>
    </source>
</evidence>
<dbReference type="AlphaFoldDB" id="A0AAV7IG61"/>